<accession>A0AA36E1N1</accession>
<gene>
    <name evidence="2" type="ORF">LSALG_LOCUS18582</name>
</gene>
<protein>
    <submittedName>
        <fullName evidence="2">Uncharacterized protein</fullName>
    </submittedName>
</protein>
<evidence type="ECO:0000256" key="1">
    <source>
        <dbReference type="SAM" id="MobiDB-lite"/>
    </source>
</evidence>
<proteinExistence type="predicted"/>
<organism evidence="2 3">
    <name type="scientific">Lactuca saligna</name>
    <name type="common">Willowleaf lettuce</name>
    <dbReference type="NCBI Taxonomy" id="75948"/>
    <lineage>
        <taxon>Eukaryota</taxon>
        <taxon>Viridiplantae</taxon>
        <taxon>Streptophyta</taxon>
        <taxon>Embryophyta</taxon>
        <taxon>Tracheophyta</taxon>
        <taxon>Spermatophyta</taxon>
        <taxon>Magnoliopsida</taxon>
        <taxon>eudicotyledons</taxon>
        <taxon>Gunneridae</taxon>
        <taxon>Pentapetalae</taxon>
        <taxon>asterids</taxon>
        <taxon>campanulids</taxon>
        <taxon>Asterales</taxon>
        <taxon>Asteraceae</taxon>
        <taxon>Cichorioideae</taxon>
        <taxon>Cichorieae</taxon>
        <taxon>Lactucinae</taxon>
        <taxon>Lactuca</taxon>
    </lineage>
</organism>
<reference evidence="2" key="1">
    <citation type="submission" date="2023-04" db="EMBL/GenBank/DDBJ databases">
        <authorList>
            <person name="Vijverberg K."/>
            <person name="Xiong W."/>
            <person name="Schranz E."/>
        </authorList>
    </citation>
    <scope>NUCLEOTIDE SEQUENCE</scope>
</reference>
<evidence type="ECO:0000313" key="3">
    <source>
        <dbReference type="Proteomes" id="UP001177003"/>
    </source>
</evidence>
<dbReference type="EMBL" id="OX465080">
    <property type="protein sequence ID" value="CAI9278740.1"/>
    <property type="molecule type" value="Genomic_DNA"/>
</dbReference>
<keyword evidence="3" id="KW-1185">Reference proteome</keyword>
<dbReference type="AlphaFoldDB" id="A0AA36E1N1"/>
<feature type="region of interest" description="Disordered" evidence="1">
    <location>
        <begin position="58"/>
        <end position="99"/>
    </location>
</feature>
<sequence>MASSHHNVDQVTTNDDEISQPAMNILHTNLCLVPYLDVYSAELQMVKGVEGPSKGYKVTMKKKQEEKPREVEEELVEETIPTKTSKWGEPAAKKHGAKRVKKLQFTRKGVVLRVLSTPGSPTSKKHQALDVD</sequence>
<evidence type="ECO:0000313" key="2">
    <source>
        <dbReference type="EMBL" id="CAI9278740.1"/>
    </source>
</evidence>
<dbReference type="Proteomes" id="UP001177003">
    <property type="component" value="Chromosome 4"/>
</dbReference>
<name>A0AA36E1N1_LACSI</name>